<feature type="compositionally biased region" description="Polar residues" evidence="9">
    <location>
        <begin position="105"/>
        <end position="126"/>
    </location>
</feature>
<evidence type="ECO:0000313" key="12">
    <source>
        <dbReference type="EMBL" id="KAE9992591.1"/>
    </source>
</evidence>
<evidence type="ECO:0000259" key="10">
    <source>
        <dbReference type="PROSITE" id="PS51192"/>
    </source>
</evidence>
<dbReference type="InterPro" id="IPR056026">
    <property type="entry name" value="DUF7607"/>
</dbReference>
<dbReference type="SMART" id="SM00487">
    <property type="entry name" value="DEXDc"/>
    <property type="match status" value="1"/>
</dbReference>
<dbReference type="Pfam" id="PF24580">
    <property type="entry name" value="DUF7607"/>
    <property type="match status" value="1"/>
</dbReference>
<feature type="compositionally biased region" description="Basic and acidic residues" evidence="9">
    <location>
        <begin position="904"/>
        <end position="927"/>
    </location>
</feature>
<evidence type="ECO:0000256" key="6">
    <source>
        <dbReference type="ARBA" id="ARBA00022840"/>
    </source>
</evidence>
<dbReference type="SMART" id="SM00490">
    <property type="entry name" value="HELICc"/>
    <property type="match status" value="1"/>
</dbReference>
<feature type="compositionally biased region" description="Polar residues" evidence="9">
    <location>
        <begin position="1751"/>
        <end position="1762"/>
    </location>
</feature>
<evidence type="ECO:0000313" key="13">
    <source>
        <dbReference type="Proteomes" id="UP000490939"/>
    </source>
</evidence>
<feature type="region of interest" description="Disordered" evidence="9">
    <location>
        <begin position="873"/>
        <end position="927"/>
    </location>
</feature>
<feature type="compositionally biased region" description="Low complexity" evidence="9">
    <location>
        <begin position="1718"/>
        <end position="1750"/>
    </location>
</feature>
<comment type="similarity">
    <text evidence="2">Belongs to the SNF2/RAD54 helicase family.</text>
</comment>
<evidence type="ECO:0000256" key="8">
    <source>
        <dbReference type="ARBA" id="ARBA00023242"/>
    </source>
</evidence>
<gene>
    <name evidence="12" type="ORF">EG327_008466</name>
</gene>
<dbReference type="InterPro" id="IPR000330">
    <property type="entry name" value="SNF2_N"/>
</dbReference>
<dbReference type="GO" id="GO:0004386">
    <property type="term" value="F:helicase activity"/>
    <property type="evidence" value="ECO:0007669"/>
    <property type="project" value="UniProtKB-KW"/>
</dbReference>
<sequence>MDTTSDPWDWTVDEVVQEFCYARTIWRVGHPNACLPDPVLFERLLRENDVEGSTLLTDLGHGELKDDFGIKSLGQRSALKWGIGQFRNRSEKYLANQQSSARLEQVIKSESQPPTPFRSFSATPGHSFSPGLPTIKDSPVRTLSARMEEEPAATGADIPQPFAFNNAEGTGEQQTRLNEASKRQGSPSLGQTDSRKKRRLNLPPPVPSLEVSAPATQAQANKPTTTSFIELPTRTWLSSIESKTPSYLGPCKLTPDDIFFGSGGMGNPLNADIDMKPLTEDGTDSSGFQIYLGNCRSIPGRQRYVYRQMVHFLRQPLLSIKRHGKPAMVIFPYNQSASITSDTRSALVFTPKDGDVEATRERAAGLIDDTPQDEPPETNSNHEWDFLLQKYGNEPAEKTPLPCYGKSEPDTEWSECERELQAEEQAEVNTAPGSRGPLTKEKVKDVIEEEISGYIATWQKQKQPLREHGAWKIWKAKPIDRRIAIDRERAECLHTSERLAKLKKGISDDIWHTAKSVRDQCKSLEQTVIQQEEAVFKLDVLQRTKQPFRPAQNMKAKKKRVKVAKDNDDISLGSDSEVATETESLNGFMEIDEEPVAHLDLTQRFDSEESVTGIDNNMAGNDMAGDEEMADGDNDVESKKDSVLGAKIEPGAGTSHSSREAEVIDLTSDTEDQPLPRAPSPTLSSPVVEPERTVDTASNDPQWGRSPLRDSNEDVAKWNIDVLNERDDYKRILIKLLLTMPPEEFSELRTFFVNHKSIPPLVKMVEERIKLHAKGIASDQDPLGADEVLRLYLCWVERNSEHFNHVLNNGVWGFKSEIQRGSVHRVRDNFRKADNKSLKDCCVFLQLFFQRHTTPILPPPTMHDLTVDIESARSSVSDSSDDGSDSAMVAADSQGTPHKKRKREVAESQSAKEIRERTRRTQKEENARAARFLQQQSSQLGISQEKIVVNPGKKDGEEEIYINDYLADKVKPHQIDGIRFLWSSIVASTKKRADMQGCLLAHTMGLGKTMQAITFLITIAEACADEKRRDQIPKPLREQRNLVICPSSLIFNWEAEFGTWDKHCSFGGLWSIDSLMTVPARLQTIQTWYEKTGILLISYNMIRTIINNNTKPNKNADTDEAPVTQYDLARKLLLEGTSLIVADEAHQVKNLGSKISKAVKLFKTTSRIALTGSPLSNNLTEYFSMIEWISPGYLGDQVEFKALYVEPIEQGNSSDCTGEERRLARKKLRALQEHLDPKIHRRDVTVLKGSLKPKIEFMIKIPLTDVQFEAYIAFVNLFCRSEGSVNNTKLWAWMHKLALLCSHPLPFWKGLLDDNQGNQSPQDTNHHGIHEPSTDSNDLANIDEAELTPVKIPPNLMDTLRKLFTSVKTPLEDAGHSNKSALLLQILKFCIKKGDKILVFSQSIPTLDFLGSLLSLNNIKFFRLDGQTKMKDRPEMIKSFNKAGSKYDVFLISTKAGGLGFNLPGANRVVIYDFSFNPTHEEQAIGRAYRLGQTKPVFVYRFISAGTFEENMNNNTVFKTQLAYRVVEKKNIKAKATRQNEWLRDPKRVKQDDLSEHTGKDGILDQVLETPAGQLSICGISTSEVLQQEHDETWTAEEEAEVKQFVADEQRRLEDPIGWLAESKKRQLVFDQVSEQRLAADTAARARAAQGLVMGPPRHRIPYVLPPSTFQEKPLSTFGGLSNVNGLPSNLPSSTAPVQRRATDVTVRAPHIVQPGTPRSRPLSSPVPVATAATPKATTEATPQATPRATSQPTPQADSPTTLRKESPATGNPKQPPATGTPSPAPATINGSSKKWANGTHPRVPPATHGSLKASENNSPSKGVRGNFDWIDKAGKK</sequence>
<dbReference type="InterPro" id="IPR001650">
    <property type="entry name" value="Helicase_C-like"/>
</dbReference>
<dbReference type="Pfam" id="PF00271">
    <property type="entry name" value="Helicase_C"/>
    <property type="match status" value="1"/>
</dbReference>
<comment type="caution">
    <text evidence="12">The sequence shown here is derived from an EMBL/GenBank/DDBJ whole genome shotgun (WGS) entry which is preliminary data.</text>
</comment>
<dbReference type="PANTHER" id="PTHR45797">
    <property type="entry name" value="RAD54-LIKE"/>
    <property type="match status" value="1"/>
</dbReference>
<evidence type="ECO:0000256" key="9">
    <source>
        <dbReference type="SAM" id="MobiDB-lite"/>
    </source>
</evidence>
<name>A0A8H3ZHX1_VENIN</name>
<dbReference type="PROSITE" id="PS51194">
    <property type="entry name" value="HELICASE_CTER"/>
    <property type="match status" value="1"/>
</dbReference>
<keyword evidence="5" id="KW-0347">Helicase</keyword>
<dbReference type="GO" id="GO:0005524">
    <property type="term" value="F:ATP binding"/>
    <property type="evidence" value="ECO:0007669"/>
    <property type="project" value="UniProtKB-KW"/>
</dbReference>
<evidence type="ECO:0000256" key="1">
    <source>
        <dbReference type="ARBA" id="ARBA00004123"/>
    </source>
</evidence>
<dbReference type="InterPro" id="IPR014001">
    <property type="entry name" value="Helicase_ATP-bd"/>
</dbReference>
<dbReference type="SUPFAM" id="SSF52540">
    <property type="entry name" value="P-loop containing nucleoside triphosphate hydrolases"/>
    <property type="match status" value="2"/>
</dbReference>
<feature type="compositionally biased region" description="Polar residues" evidence="9">
    <location>
        <begin position="1686"/>
        <end position="1697"/>
    </location>
</feature>
<feature type="region of interest" description="Disordered" evidence="9">
    <location>
        <begin position="1686"/>
        <end position="1837"/>
    </location>
</feature>
<feature type="region of interest" description="Disordered" evidence="9">
    <location>
        <begin position="609"/>
        <end position="710"/>
    </location>
</feature>
<dbReference type="OrthoDB" id="2020972at2759"/>
<protein>
    <submittedName>
        <fullName evidence="12">Uncharacterized protein</fullName>
    </submittedName>
</protein>
<dbReference type="PANTHER" id="PTHR45797:SF1">
    <property type="entry name" value="HELICASE ARIP4"/>
    <property type="match status" value="1"/>
</dbReference>
<dbReference type="InterPro" id="IPR049730">
    <property type="entry name" value="SNF2/RAD54-like_C"/>
</dbReference>
<dbReference type="PROSITE" id="PS51192">
    <property type="entry name" value="HELICASE_ATP_BIND_1"/>
    <property type="match status" value="1"/>
</dbReference>
<dbReference type="Pfam" id="PF00176">
    <property type="entry name" value="SNF2-rel_dom"/>
    <property type="match status" value="1"/>
</dbReference>
<evidence type="ECO:0000256" key="5">
    <source>
        <dbReference type="ARBA" id="ARBA00022806"/>
    </source>
</evidence>
<dbReference type="GO" id="GO:0016887">
    <property type="term" value="F:ATP hydrolysis activity"/>
    <property type="evidence" value="ECO:0007669"/>
    <property type="project" value="InterPro"/>
</dbReference>
<feature type="region of interest" description="Disordered" evidence="9">
    <location>
        <begin position="105"/>
        <end position="223"/>
    </location>
</feature>
<feature type="compositionally biased region" description="Polar residues" evidence="9">
    <location>
        <begin position="167"/>
        <end position="192"/>
    </location>
</feature>
<feature type="domain" description="Helicase ATP-binding" evidence="10">
    <location>
        <begin position="989"/>
        <end position="1192"/>
    </location>
</feature>
<dbReference type="Gene3D" id="3.40.50.10810">
    <property type="entry name" value="Tandem AAA-ATPase domain"/>
    <property type="match status" value="1"/>
</dbReference>
<evidence type="ECO:0000256" key="7">
    <source>
        <dbReference type="ARBA" id="ARBA00023125"/>
    </source>
</evidence>
<reference evidence="12 13" key="1">
    <citation type="submission" date="2019-07" db="EMBL/GenBank/DDBJ databases">
        <title>Venturia inaequalis Genome Resource.</title>
        <authorList>
            <person name="Lichtner F.J."/>
        </authorList>
    </citation>
    <scope>NUCLEOTIDE SEQUENCE [LARGE SCALE GENOMIC DNA]</scope>
    <source>
        <strain evidence="12 13">DMI_063113</strain>
    </source>
</reference>
<feature type="region of interest" description="Disordered" evidence="9">
    <location>
        <begin position="420"/>
        <end position="439"/>
    </location>
</feature>
<comment type="subcellular location">
    <subcellularLocation>
        <location evidence="1">Nucleus</location>
    </subcellularLocation>
</comment>
<dbReference type="GO" id="GO:0003677">
    <property type="term" value="F:DNA binding"/>
    <property type="evidence" value="ECO:0007669"/>
    <property type="project" value="UniProtKB-KW"/>
</dbReference>
<dbReference type="CDD" id="cd18007">
    <property type="entry name" value="DEXHc_ATRX-like"/>
    <property type="match status" value="1"/>
</dbReference>
<keyword evidence="13" id="KW-1185">Reference proteome</keyword>
<feature type="compositionally biased region" description="Basic and acidic residues" evidence="9">
    <location>
        <begin position="1324"/>
        <end position="1333"/>
    </location>
</feature>
<keyword evidence="3" id="KW-0547">Nucleotide-binding</keyword>
<organism evidence="12 13">
    <name type="scientific">Venturia inaequalis</name>
    <name type="common">Apple scab fungus</name>
    <dbReference type="NCBI Taxonomy" id="5025"/>
    <lineage>
        <taxon>Eukaryota</taxon>
        <taxon>Fungi</taxon>
        <taxon>Dikarya</taxon>
        <taxon>Ascomycota</taxon>
        <taxon>Pezizomycotina</taxon>
        <taxon>Dothideomycetes</taxon>
        <taxon>Pleosporomycetidae</taxon>
        <taxon>Venturiales</taxon>
        <taxon>Venturiaceae</taxon>
        <taxon>Venturia</taxon>
    </lineage>
</organism>
<feature type="domain" description="Helicase C-terminal" evidence="11">
    <location>
        <begin position="1382"/>
        <end position="1543"/>
    </location>
</feature>
<feature type="compositionally biased region" description="Acidic residues" evidence="9">
    <location>
        <begin position="624"/>
        <end position="635"/>
    </location>
</feature>
<feature type="compositionally biased region" description="Polar residues" evidence="9">
    <location>
        <begin position="214"/>
        <end position="223"/>
    </location>
</feature>
<feature type="region of interest" description="Disordered" evidence="9">
    <location>
        <begin position="1314"/>
        <end position="1335"/>
    </location>
</feature>
<dbReference type="Gene3D" id="3.40.50.300">
    <property type="entry name" value="P-loop containing nucleotide triphosphate hydrolases"/>
    <property type="match status" value="1"/>
</dbReference>
<evidence type="ECO:0000256" key="4">
    <source>
        <dbReference type="ARBA" id="ARBA00022801"/>
    </source>
</evidence>
<proteinExistence type="inferred from homology"/>
<keyword evidence="7" id="KW-0238">DNA-binding</keyword>
<evidence type="ECO:0000259" key="11">
    <source>
        <dbReference type="PROSITE" id="PS51194"/>
    </source>
</evidence>
<dbReference type="InterPro" id="IPR027417">
    <property type="entry name" value="P-loop_NTPase"/>
</dbReference>
<evidence type="ECO:0000256" key="2">
    <source>
        <dbReference type="ARBA" id="ARBA00007025"/>
    </source>
</evidence>
<dbReference type="CDD" id="cd18793">
    <property type="entry name" value="SF2_C_SNF"/>
    <property type="match status" value="1"/>
</dbReference>
<accession>A0A8H3ZHX1</accession>
<dbReference type="Proteomes" id="UP000490939">
    <property type="component" value="Unassembled WGS sequence"/>
</dbReference>
<dbReference type="InterPro" id="IPR044574">
    <property type="entry name" value="ARIP4-like"/>
</dbReference>
<keyword evidence="6" id="KW-0067">ATP-binding</keyword>
<evidence type="ECO:0000256" key="3">
    <source>
        <dbReference type="ARBA" id="ARBA00022741"/>
    </source>
</evidence>
<keyword evidence="4" id="KW-0378">Hydrolase</keyword>
<dbReference type="EMBL" id="WNWR01000053">
    <property type="protein sequence ID" value="KAE9992591.1"/>
    <property type="molecule type" value="Genomic_DNA"/>
</dbReference>
<feature type="compositionally biased region" description="Low complexity" evidence="9">
    <location>
        <begin position="1777"/>
        <end position="1788"/>
    </location>
</feature>
<keyword evidence="8" id="KW-0539">Nucleus</keyword>
<dbReference type="GO" id="GO:0005634">
    <property type="term" value="C:nucleus"/>
    <property type="evidence" value="ECO:0007669"/>
    <property type="project" value="UniProtKB-SubCell"/>
</dbReference>
<dbReference type="InterPro" id="IPR038718">
    <property type="entry name" value="SNF2-like_sf"/>
</dbReference>